<dbReference type="GO" id="GO:0006310">
    <property type="term" value="P:DNA recombination"/>
    <property type="evidence" value="ECO:0007669"/>
    <property type="project" value="UniProtKB-KW"/>
</dbReference>
<dbReference type="SUPFAM" id="SSF56349">
    <property type="entry name" value="DNA breaking-rejoining enzymes"/>
    <property type="match status" value="1"/>
</dbReference>
<keyword evidence="1" id="KW-0233">DNA recombination</keyword>
<keyword evidence="3" id="KW-1185">Reference proteome</keyword>
<dbReference type="GO" id="GO:0015074">
    <property type="term" value="P:DNA integration"/>
    <property type="evidence" value="ECO:0007669"/>
    <property type="project" value="InterPro"/>
</dbReference>
<evidence type="ECO:0000313" key="3">
    <source>
        <dbReference type="Proteomes" id="UP000291121"/>
    </source>
</evidence>
<gene>
    <name evidence="2" type="ORF">CUN61_09270</name>
</gene>
<proteinExistence type="predicted"/>
<dbReference type="InterPro" id="IPR011010">
    <property type="entry name" value="DNA_brk_join_enz"/>
</dbReference>
<dbReference type="Gene3D" id="1.10.443.10">
    <property type="entry name" value="Intergrase catalytic core"/>
    <property type="match status" value="1"/>
</dbReference>
<dbReference type="Proteomes" id="UP000291121">
    <property type="component" value="Chromosome"/>
</dbReference>
<evidence type="ECO:0000256" key="1">
    <source>
        <dbReference type="ARBA" id="ARBA00023172"/>
    </source>
</evidence>
<dbReference type="GO" id="GO:0003677">
    <property type="term" value="F:DNA binding"/>
    <property type="evidence" value="ECO:0007669"/>
    <property type="project" value="InterPro"/>
</dbReference>
<dbReference type="InterPro" id="IPR013762">
    <property type="entry name" value="Integrase-like_cat_sf"/>
</dbReference>
<dbReference type="EMBL" id="CP024767">
    <property type="protein sequence ID" value="QAY88262.1"/>
    <property type="molecule type" value="Genomic_DNA"/>
</dbReference>
<evidence type="ECO:0000313" key="2">
    <source>
        <dbReference type="EMBL" id="QAY88262.1"/>
    </source>
</evidence>
<accession>A0A4P6GEM1</accession>
<name>A0A4P6GEM1_9PSED</name>
<dbReference type="AlphaFoldDB" id="A0A4P6GEM1"/>
<reference evidence="2 3" key="1">
    <citation type="submission" date="2017-11" db="EMBL/GenBank/DDBJ databases">
        <title>Genome sequence of Pseudomonas arsenicoxydans ACM1.</title>
        <authorList>
            <person name="Nascimento F.X."/>
        </authorList>
    </citation>
    <scope>NUCLEOTIDE SEQUENCE [LARGE SCALE GENOMIC DNA]</scope>
    <source>
        <strain evidence="2 3">ACM1</strain>
    </source>
</reference>
<protein>
    <submittedName>
        <fullName evidence="2">Uncharacterized protein</fullName>
    </submittedName>
</protein>
<organism evidence="2 3">
    <name type="scientific">Pseudomonas arsenicoxydans</name>
    <dbReference type="NCBI Taxonomy" id="702115"/>
    <lineage>
        <taxon>Bacteria</taxon>
        <taxon>Pseudomonadati</taxon>
        <taxon>Pseudomonadota</taxon>
        <taxon>Gammaproteobacteria</taxon>
        <taxon>Pseudomonadales</taxon>
        <taxon>Pseudomonadaceae</taxon>
        <taxon>Pseudomonas</taxon>
    </lineage>
</organism>
<sequence length="355" mass="40308">MDDALVNLDYANSNFRHEYRLRLSALASKAYACVFLAITGASPTEFAQFDYDEAIEVERSLVKKEFSAVKFRARGKKTRYAIGRNNGLSLLREYLTLRAWILNGENFDYLFFSMDRSGGYTGTYSRLSNEFCTTLYRTISGVYLDSTCPNITSRTLRKFKSVILHGLGFSPATVADVLNHTVSTNVSEYAQANVDQQQSEFEGYWQSVRRAAEMMRERAQQDDALATASGHCNAFNNPIPEGAAVAIQPNCKTQYGCLYCTHYVCHSDEEDVHKLTSLQYVINAVRDASRDFQHAETLYRDLSIRIVFILDGIAARSDASAELVAMIKRVVHERGELTPFWERRLQRYEKLGVVF</sequence>